<sequence>MRQSLTTMSCLTKRQQLNREQRRSHQCNAPHDICGTQISLKLMTGPFLFCSFFLCCVVDPLILANTAQASGVACSAMRNTTACSTNSIDCQWCPAVGACRPVTETCYTSCHQASAAGSAYCTANTTLCKWCPNVGLCAPTADVCYTSCAASSSEGSSYCSSTTTCMWCPDIGLCRATSGQACFTTCIAATANSSACDLSNSCKWRHWGVPNQQRDVLRFMQSCDI</sequence>
<gene>
    <name evidence="1" type="ORF">BSAL_44925</name>
</gene>
<dbReference type="VEuPathDB" id="TriTrypDB:BSAL_44925"/>
<evidence type="ECO:0000313" key="2">
    <source>
        <dbReference type="Proteomes" id="UP000051952"/>
    </source>
</evidence>
<dbReference type="Proteomes" id="UP000051952">
    <property type="component" value="Unassembled WGS sequence"/>
</dbReference>
<dbReference type="AlphaFoldDB" id="A0A0S4JUA0"/>
<proteinExistence type="predicted"/>
<reference evidence="2" key="1">
    <citation type="submission" date="2015-09" db="EMBL/GenBank/DDBJ databases">
        <authorList>
            <consortium name="Pathogen Informatics"/>
        </authorList>
    </citation>
    <scope>NUCLEOTIDE SEQUENCE [LARGE SCALE GENOMIC DNA]</scope>
    <source>
        <strain evidence="2">Lake Konstanz</strain>
    </source>
</reference>
<keyword evidence="2" id="KW-1185">Reference proteome</keyword>
<protein>
    <submittedName>
        <fullName evidence="1">Uncharacterized protein</fullName>
    </submittedName>
</protein>
<accession>A0A0S4JUA0</accession>
<evidence type="ECO:0000313" key="1">
    <source>
        <dbReference type="EMBL" id="CUG93816.1"/>
    </source>
</evidence>
<name>A0A0S4JUA0_BODSA</name>
<organism evidence="1 2">
    <name type="scientific">Bodo saltans</name>
    <name type="common">Flagellated protozoan</name>
    <dbReference type="NCBI Taxonomy" id="75058"/>
    <lineage>
        <taxon>Eukaryota</taxon>
        <taxon>Discoba</taxon>
        <taxon>Euglenozoa</taxon>
        <taxon>Kinetoplastea</taxon>
        <taxon>Metakinetoplastina</taxon>
        <taxon>Eubodonida</taxon>
        <taxon>Bodonidae</taxon>
        <taxon>Bodo</taxon>
    </lineage>
</organism>
<dbReference type="EMBL" id="CYKH01002196">
    <property type="protein sequence ID" value="CUG93816.1"/>
    <property type="molecule type" value="Genomic_DNA"/>
</dbReference>